<reference evidence="3" key="1">
    <citation type="submission" date="2016-05" db="EMBL/GenBank/DDBJ databases">
        <authorList>
            <person name="Dupont C."/>
            <person name="Santoro A."/>
        </authorList>
    </citation>
    <scope>NUCLEOTIDE SEQUENCE [LARGE SCALE GENOMIC DNA]</scope>
    <source>
        <strain evidence="3">U25</strain>
    </source>
</reference>
<evidence type="ECO:0000256" key="1">
    <source>
        <dbReference type="SAM" id="Phobius"/>
    </source>
</evidence>
<protein>
    <submittedName>
        <fullName evidence="2">Uncharacterized protein</fullName>
    </submittedName>
</protein>
<accession>A0A2R6TBB0</accession>
<comment type="caution">
    <text evidence="2">The sequence shown here is derived from an EMBL/GenBank/DDBJ whole genome shotgun (WGS) entry which is preliminary data.</text>
</comment>
<keyword evidence="1" id="KW-0812">Transmembrane</keyword>
<feature type="transmembrane region" description="Helical" evidence="1">
    <location>
        <begin position="12"/>
        <end position="32"/>
    </location>
</feature>
<keyword evidence="3" id="KW-1185">Reference proteome</keyword>
<dbReference type="Proteomes" id="UP000241022">
    <property type="component" value="Unassembled WGS sequence"/>
</dbReference>
<name>A0A2R6TBB0_9ARCH</name>
<gene>
    <name evidence="2" type="ORF">A7X95_00485</name>
</gene>
<evidence type="ECO:0000313" key="2">
    <source>
        <dbReference type="EMBL" id="PTL87800.1"/>
    </source>
</evidence>
<keyword evidence="1" id="KW-1133">Transmembrane helix</keyword>
<dbReference type="AlphaFoldDB" id="A0A2R6TBB0"/>
<keyword evidence="1" id="KW-0472">Membrane</keyword>
<feature type="transmembrane region" description="Helical" evidence="1">
    <location>
        <begin position="85"/>
        <end position="109"/>
    </location>
</feature>
<proteinExistence type="predicted"/>
<organism evidence="2 3">
    <name type="scientific">Candidatus Nitrosopelagicus brevis</name>
    <dbReference type="NCBI Taxonomy" id="1410606"/>
    <lineage>
        <taxon>Archaea</taxon>
        <taxon>Nitrososphaerota</taxon>
    </lineage>
</organism>
<feature type="transmembrane region" description="Helical" evidence="1">
    <location>
        <begin position="129"/>
        <end position="147"/>
    </location>
</feature>
<dbReference type="EMBL" id="LXWN01000001">
    <property type="protein sequence ID" value="PTL87800.1"/>
    <property type="molecule type" value="Genomic_DNA"/>
</dbReference>
<reference evidence="2 3" key="2">
    <citation type="submission" date="2018-04" db="EMBL/GenBank/DDBJ databases">
        <title>Transcriptomics of ammonia oxidizing archaea.</title>
        <authorList>
            <person name="Carini P."/>
        </authorList>
    </citation>
    <scope>NUCLEOTIDE SEQUENCE [LARGE SCALE GENOMIC DNA]</scope>
    <source>
        <strain evidence="2 3">U25</strain>
    </source>
</reference>
<sequence>MNNTFGIIYSNPSYILILIGIFFLLFIPLIIISEFLFFEPFLVFSIYPETTLSFSLIVTLSLFSAFAVSMNIYRVKLIKETKKIGSSIIGTIIGASAGACSCGPIAFSIITTFGTAGSIASSFLTVYEVPIRLTSIGILVIVIFVTTKSLSRECKVKS</sequence>
<evidence type="ECO:0000313" key="3">
    <source>
        <dbReference type="Proteomes" id="UP000241022"/>
    </source>
</evidence>
<feature type="transmembrane region" description="Helical" evidence="1">
    <location>
        <begin position="52"/>
        <end position="73"/>
    </location>
</feature>